<organism evidence="2 3">
    <name type="scientific">Robertmurraya beringensis</name>
    <dbReference type="NCBI Taxonomy" id="641660"/>
    <lineage>
        <taxon>Bacteria</taxon>
        <taxon>Bacillati</taxon>
        <taxon>Bacillota</taxon>
        <taxon>Bacilli</taxon>
        <taxon>Bacillales</taxon>
        <taxon>Bacillaceae</taxon>
        <taxon>Robertmurraya</taxon>
    </lineage>
</organism>
<feature type="compositionally biased region" description="Low complexity" evidence="1">
    <location>
        <begin position="162"/>
        <end position="178"/>
    </location>
</feature>
<dbReference type="RefSeq" id="WP_160549695.1">
    <property type="nucleotide sequence ID" value="NZ_JBHLUU010000111.1"/>
</dbReference>
<protein>
    <submittedName>
        <fullName evidence="2">Uncharacterized protein</fullName>
    </submittedName>
</protein>
<sequence>MELKDLLDYNFEKRKIIKIIKNIPDHERISKELEASILAARRTLENNTAYKLMNTALKVKSLFDKKNIKDIALEIEIRQTHSALFPGDGFPQIGKVYVCNPIDTRRYYDINHFHEEMINHKIYEAEYFLRSLGATKIEVTNVTDEEYKQRANVSYNNMAEGNTSRNTNNSSRKSWNSTYSPTREPFIPDDLTWYDHDQQWKQIADSRLHSGIESLKFEVSINEDFGINNSLKIPLKNGQYITADTEFGGFKRSVFIIAAEFKSL</sequence>
<evidence type="ECO:0000256" key="1">
    <source>
        <dbReference type="SAM" id="MobiDB-lite"/>
    </source>
</evidence>
<dbReference type="EMBL" id="JBHLUU010000111">
    <property type="protein sequence ID" value="MFC0476771.1"/>
    <property type="molecule type" value="Genomic_DNA"/>
</dbReference>
<proteinExistence type="predicted"/>
<evidence type="ECO:0000313" key="3">
    <source>
        <dbReference type="Proteomes" id="UP001589738"/>
    </source>
</evidence>
<name>A0ABV6KTW7_9BACI</name>
<dbReference type="Proteomes" id="UP001589738">
    <property type="component" value="Unassembled WGS sequence"/>
</dbReference>
<keyword evidence="3" id="KW-1185">Reference proteome</keyword>
<gene>
    <name evidence="2" type="ORF">ACFFHF_16335</name>
</gene>
<accession>A0ABV6KTW7</accession>
<evidence type="ECO:0000313" key="2">
    <source>
        <dbReference type="EMBL" id="MFC0476771.1"/>
    </source>
</evidence>
<feature type="region of interest" description="Disordered" evidence="1">
    <location>
        <begin position="155"/>
        <end position="181"/>
    </location>
</feature>
<comment type="caution">
    <text evidence="2">The sequence shown here is derived from an EMBL/GenBank/DDBJ whole genome shotgun (WGS) entry which is preliminary data.</text>
</comment>
<reference evidence="2 3" key="1">
    <citation type="submission" date="2024-09" db="EMBL/GenBank/DDBJ databases">
        <authorList>
            <person name="Sun Q."/>
            <person name="Mori K."/>
        </authorList>
    </citation>
    <scope>NUCLEOTIDE SEQUENCE [LARGE SCALE GENOMIC DNA]</scope>
    <source>
        <strain evidence="2 3">CGMCC 1.9126</strain>
    </source>
</reference>